<dbReference type="EMBL" id="JANTHZ010000002">
    <property type="protein sequence ID" value="MCS0495206.1"/>
    <property type="molecule type" value="Genomic_DNA"/>
</dbReference>
<reference evidence="3" key="1">
    <citation type="submission" date="2022-08" db="EMBL/GenBank/DDBJ databases">
        <authorList>
            <person name="Li F."/>
        </authorList>
    </citation>
    <scope>NUCLEOTIDE SEQUENCE</scope>
    <source>
        <strain evidence="3">MQZ15Z-1</strain>
    </source>
</reference>
<comment type="caution">
    <text evidence="3">The sequence shown here is derived from an EMBL/GenBank/DDBJ whole genome shotgun (WGS) entry which is preliminary data.</text>
</comment>
<feature type="transmembrane region" description="Helical" evidence="2">
    <location>
        <begin position="35"/>
        <end position="56"/>
    </location>
</feature>
<dbReference type="AlphaFoldDB" id="A0A9X2PAU7"/>
<keyword evidence="2" id="KW-0472">Membrane</keyword>
<dbReference type="RefSeq" id="WP_258732248.1">
    <property type="nucleotide sequence ID" value="NZ_JANTHZ010000002.1"/>
</dbReference>
<proteinExistence type="predicted"/>
<accession>A0A9X2PAU7</accession>
<gene>
    <name evidence="3" type="ORF">NVS89_08860</name>
</gene>
<keyword evidence="4" id="KW-1185">Reference proteome</keyword>
<evidence type="ECO:0000256" key="1">
    <source>
        <dbReference type="SAM" id="MobiDB-lite"/>
    </source>
</evidence>
<evidence type="ECO:0000256" key="2">
    <source>
        <dbReference type="SAM" id="Phobius"/>
    </source>
</evidence>
<keyword evidence="2" id="KW-0812">Transmembrane</keyword>
<evidence type="ECO:0000313" key="4">
    <source>
        <dbReference type="Proteomes" id="UP001151088"/>
    </source>
</evidence>
<dbReference type="Proteomes" id="UP001151088">
    <property type="component" value="Unassembled WGS sequence"/>
</dbReference>
<evidence type="ECO:0000313" key="3">
    <source>
        <dbReference type="EMBL" id="MCS0495206.1"/>
    </source>
</evidence>
<name>A0A9X2PAU7_9HYPH</name>
<organism evidence="3 4">
    <name type="scientific">Ancylobacter mangrovi</name>
    <dbReference type="NCBI Taxonomy" id="2972472"/>
    <lineage>
        <taxon>Bacteria</taxon>
        <taxon>Pseudomonadati</taxon>
        <taxon>Pseudomonadota</taxon>
        <taxon>Alphaproteobacteria</taxon>
        <taxon>Hyphomicrobiales</taxon>
        <taxon>Xanthobacteraceae</taxon>
        <taxon>Ancylobacter</taxon>
    </lineage>
</organism>
<sequence length="135" mass="13666">MRSPDDPSAPAPAATHEPAGPLDRDAVRDGDLSNAAFGIFGLAGLAIVAVASVWFLTRPGADEDVGLDRLFATENAPVPADAPMLRSGFDLDSVPGGGPGGFTFLDGATGEREVIGTVPAPASARADVEPVTVTR</sequence>
<keyword evidence="2" id="KW-1133">Transmembrane helix</keyword>
<feature type="region of interest" description="Disordered" evidence="1">
    <location>
        <begin position="1"/>
        <end position="27"/>
    </location>
</feature>
<protein>
    <submittedName>
        <fullName evidence="3">Uncharacterized protein</fullName>
    </submittedName>
</protein>